<organism evidence="1 2">
    <name type="scientific">Pleuronectes platessa</name>
    <name type="common">European plaice</name>
    <dbReference type="NCBI Taxonomy" id="8262"/>
    <lineage>
        <taxon>Eukaryota</taxon>
        <taxon>Metazoa</taxon>
        <taxon>Chordata</taxon>
        <taxon>Craniata</taxon>
        <taxon>Vertebrata</taxon>
        <taxon>Euteleostomi</taxon>
        <taxon>Actinopterygii</taxon>
        <taxon>Neopterygii</taxon>
        <taxon>Teleostei</taxon>
        <taxon>Neoteleostei</taxon>
        <taxon>Acanthomorphata</taxon>
        <taxon>Carangaria</taxon>
        <taxon>Pleuronectiformes</taxon>
        <taxon>Pleuronectoidei</taxon>
        <taxon>Pleuronectidae</taxon>
        <taxon>Pleuronectes</taxon>
    </lineage>
</organism>
<gene>
    <name evidence="1" type="ORF">PLEPLA_LOCUS8886</name>
</gene>
<keyword evidence="2" id="KW-1185">Reference proteome</keyword>
<evidence type="ECO:0000313" key="1">
    <source>
        <dbReference type="EMBL" id="CAB1421005.1"/>
    </source>
</evidence>
<name>A0A9N7Y791_PLEPL</name>
<protein>
    <submittedName>
        <fullName evidence="1">Uncharacterized protein</fullName>
    </submittedName>
</protein>
<sequence>MLYLVDAARGREPRTLWQLHAYLHRSSVEVQRGEQEVVLRGEQEVVQHGEQEVVQRGEQEVVLRVPGGRGEETPACSKTSCFLQKWLPARILYLLKSERRGTQPE</sequence>
<comment type="caution">
    <text evidence="1">The sequence shown here is derived from an EMBL/GenBank/DDBJ whole genome shotgun (WGS) entry which is preliminary data.</text>
</comment>
<accession>A0A9N7Y791</accession>
<dbReference type="Proteomes" id="UP001153269">
    <property type="component" value="Unassembled WGS sequence"/>
</dbReference>
<dbReference type="EMBL" id="CADEAL010000498">
    <property type="protein sequence ID" value="CAB1421005.1"/>
    <property type="molecule type" value="Genomic_DNA"/>
</dbReference>
<dbReference type="AlphaFoldDB" id="A0A9N7Y791"/>
<reference evidence="1" key="1">
    <citation type="submission" date="2020-03" db="EMBL/GenBank/DDBJ databases">
        <authorList>
            <person name="Weist P."/>
        </authorList>
    </citation>
    <scope>NUCLEOTIDE SEQUENCE</scope>
</reference>
<proteinExistence type="predicted"/>
<evidence type="ECO:0000313" key="2">
    <source>
        <dbReference type="Proteomes" id="UP001153269"/>
    </source>
</evidence>